<dbReference type="AlphaFoldDB" id="A0A150G852"/>
<gene>
    <name evidence="2" type="ORF">GPECTOR_48g430</name>
</gene>
<evidence type="ECO:0000313" key="3">
    <source>
        <dbReference type="Proteomes" id="UP000075714"/>
    </source>
</evidence>
<accession>A0A150G852</accession>
<dbReference type="EMBL" id="LSYV01000049">
    <property type="protein sequence ID" value="KXZ45998.1"/>
    <property type="molecule type" value="Genomic_DNA"/>
</dbReference>
<feature type="transmembrane region" description="Helical" evidence="1">
    <location>
        <begin position="97"/>
        <end position="118"/>
    </location>
</feature>
<dbReference type="InterPro" id="IPR051246">
    <property type="entry name" value="WDR48"/>
</dbReference>
<name>A0A150G852_GONPE</name>
<keyword evidence="1" id="KW-1133">Transmembrane helix</keyword>
<evidence type="ECO:0000256" key="1">
    <source>
        <dbReference type="SAM" id="Phobius"/>
    </source>
</evidence>
<keyword evidence="1" id="KW-0472">Membrane</keyword>
<dbReference type="GO" id="GO:0043130">
    <property type="term" value="F:ubiquitin binding"/>
    <property type="evidence" value="ECO:0007669"/>
    <property type="project" value="TreeGrafter"/>
</dbReference>
<organism evidence="2 3">
    <name type="scientific">Gonium pectorale</name>
    <name type="common">Green alga</name>
    <dbReference type="NCBI Taxonomy" id="33097"/>
    <lineage>
        <taxon>Eukaryota</taxon>
        <taxon>Viridiplantae</taxon>
        <taxon>Chlorophyta</taxon>
        <taxon>core chlorophytes</taxon>
        <taxon>Chlorophyceae</taxon>
        <taxon>CS clade</taxon>
        <taxon>Chlamydomonadales</taxon>
        <taxon>Volvocaceae</taxon>
        <taxon>Gonium</taxon>
    </lineage>
</organism>
<feature type="transmembrane region" description="Helical" evidence="1">
    <location>
        <begin position="64"/>
        <end position="85"/>
    </location>
</feature>
<dbReference type="PANTHER" id="PTHR19862">
    <property type="entry name" value="WD REPEAT-CONTAINING PROTEIN 48"/>
    <property type="match status" value="1"/>
</dbReference>
<evidence type="ECO:0000313" key="2">
    <source>
        <dbReference type="EMBL" id="KXZ45998.1"/>
    </source>
</evidence>
<proteinExistence type="predicted"/>
<dbReference type="PANTHER" id="PTHR19862:SF14">
    <property type="entry name" value="WD REPEAT-CONTAINING PROTEIN 48"/>
    <property type="match status" value="1"/>
</dbReference>
<protein>
    <submittedName>
        <fullName evidence="2">Uncharacterized protein</fullName>
    </submittedName>
</protein>
<dbReference type="OrthoDB" id="547225at2759"/>
<reference evidence="3" key="1">
    <citation type="journal article" date="2016" name="Nat. Commun.">
        <title>The Gonium pectorale genome demonstrates co-option of cell cycle regulation during the evolution of multicellularity.</title>
        <authorList>
            <person name="Hanschen E.R."/>
            <person name="Marriage T.N."/>
            <person name="Ferris P.J."/>
            <person name="Hamaji T."/>
            <person name="Toyoda A."/>
            <person name="Fujiyama A."/>
            <person name="Neme R."/>
            <person name="Noguchi H."/>
            <person name="Minakuchi Y."/>
            <person name="Suzuki M."/>
            <person name="Kawai-Toyooka H."/>
            <person name="Smith D.R."/>
            <person name="Sparks H."/>
            <person name="Anderson J."/>
            <person name="Bakaric R."/>
            <person name="Luria V."/>
            <person name="Karger A."/>
            <person name="Kirschner M.W."/>
            <person name="Durand P.M."/>
            <person name="Michod R.E."/>
            <person name="Nozaki H."/>
            <person name="Olson B.J."/>
        </authorList>
    </citation>
    <scope>NUCLEOTIDE SEQUENCE [LARGE SCALE GENOMIC DNA]</scope>
    <source>
        <strain evidence="3">NIES-2863</strain>
    </source>
</reference>
<keyword evidence="3" id="KW-1185">Reference proteome</keyword>
<dbReference type="Proteomes" id="UP000075714">
    <property type="component" value="Unassembled WGS sequence"/>
</dbReference>
<sequence length="124" mass="13557">MCRPRFFWWESVLMLEELVLVAVEAFGRGLKEVTHQIVIVLAAFTFMSALNIGCSPIKSKVITLLEFASMTVLSLTVSLSLFFVVEGGLSDADQNAVGAMILAINVALLAAFLGLLMWSSWNSQ</sequence>
<comment type="caution">
    <text evidence="2">The sequence shown here is derived from an EMBL/GenBank/DDBJ whole genome shotgun (WGS) entry which is preliminary data.</text>
</comment>
<feature type="transmembrane region" description="Helical" evidence="1">
    <location>
        <begin position="33"/>
        <end position="52"/>
    </location>
</feature>
<dbReference type="GO" id="GO:0000724">
    <property type="term" value="P:double-strand break repair via homologous recombination"/>
    <property type="evidence" value="ECO:0007669"/>
    <property type="project" value="TreeGrafter"/>
</dbReference>
<keyword evidence="1" id="KW-0812">Transmembrane</keyword>